<accession>A0A3B0P9Q4</accession>
<protein>
    <submittedName>
        <fullName evidence="2">Uncharacterized protein</fullName>
    </submittedName>
</protein>
<dbReference type="EMBL" id="LS991953">
    <property type="protein sequence ID" value="SYV92777.1"/>
    <property type="molecule type" value="Genomic_DNA"/>
</dbReference>
<organism evidence="2 3">
    <name type="scientific">Mycoplasmopsis synoviae</name>
    <name type="common">Mycoplasma synoviae</name>
    <dbReference type="NCBI Taxonomy" id="2109"/>
    <lineage>
        <taxon>Bacteria</taxon>
        <taxon>Bacillati</taxon>
        <taxon>Mycoplasmatota</taxon>
        <taxon>Mycoplasmoidales</taxon>
        <taxon>Metamycoplasmataceae</taxon>
        <taxon>Mycoplasmopsis</taxon>
    </lineage>
</organism>
<feature type="transmembrane region" description="Helical" evidence="1">
    <location>
        <begin position="67"/>
        <end position="87"/>
    </location>
</feature>
<proteinExistence type="predicted"/>
<evidence type="ECO:0000313" key="2">
    <source>
        <dbReference type="EMBL" id="SYV92777.1"/>
    </source>
</evidence>
<keyword evidence="1" id="KW-1133">Transmembrane helix</keyword>
<evidence type="ECO:0000256" key="1">
    <source>
        <dbReference type="SAM" id="Phobius"/>
    </source>
</evidence>
<keyword evidence="1" id="KW-0472">Membrane</keyword>
<dbReference type="PROSITE" id="PS51257">
    <property type="entry name" value="PROKAR_LIPOPROTEIN"/>
    <property type="match status" value="1"/>
</dbReference>
<keyword evidence="1" id="KW-0812">Transmembrane</keyword>
<dbReference type="AlphaFoldDB" id="A0A3B0P9Q4"/>
<name>A0A3B0P9Q4_MYCSY</name>
<gene>
    <name evidence="2" type="ORF">NCTC10124_00504</name>
</gene>
<reference evidence="3" key="1">
    <citation type="submission" date="2018-06" db="EMBL/GenBank/DDBJ databases">
        <authorList>
            <consortium name="Pathogen Informatics"/>
        </authorList>
    </citation>
    <scope>NUCLEOTIDE SEQUENCE [LARGE SCALE GENOMIC DNA]</scope>
    <source>
        <strain evidence="3">NCTC10124</strain>
    </source>
</reference>
<sequence length="117" mass="13322">MKVNFTFLNLSAPSFLVSCSDKEAQFAALSNHFLIFLSFSSEFCPQVLSKSVSTILGINPSQYSANILGHVFCFIIIIEFVVILVELDLFELILIQKLNLMHLDSHQFVQFLVVEYR</sequence>
<evidence type="ECO:0000313" key="3">
    <source>
        <dbReference type="Proteomes" id="UP000259328"/>
    </source>
</evidence>
<dbReference type="Proteomes" id="UP000259328">
    <property type="component" value="Chromosome"/>
</dbReference>